<dbReference type="SMART" id="SM00271">
    <property type="entry name" value="DnaJ"/>
    <property type="match status" value="1"/>
</dbReference>
<dbReference type="CDD" id="cd06257">
    <property type="entry name" value="DnaJ"/>
    <property type="match status" value="1"/>
</dbReference>
<dbReference type="PANTHER" id="PTHR44313">
    <property type="entry name" value="DNAJ HOMOLOG SUBFAMILY C MEMBER 17"/>
    <property type="match status" value="1"/>
</dbReference>
<evidence type="ECO:0000259" key="7">
    <source>
        <dbReference type="PROSITE" id="PS50076"/>
    </source>
</evidence>
<evidence type="ECO:0000313" key="9">
    <source>
        <dbReference type="Proteomes" id="UP000193922"/>
    </source>
</evidence>
<evidence type="ECO:0000313" key="8">
    <source>
        <dbReference type="EMBL" id="ORX69746.1"/>
    </source>
</evidence>
<dbReference type="STRING" id="61395.A0A1Y1W917"/>
<feature type="compositionally biased region" description="Basic and acidic residues" evidence="6">
    <location>
        <begin position="95"/>
        <end position="141"/>
    </location>
</feature>
<dbReference type="InterPro" id="IPR036869">
    <property type="entry name" value="J_dom_sf"/>
</dbReference>
<feature type="domain" description="J" evidence="7">
    <location>
        <begin position="8"/>
        <end position="73"/>
    </location>
</feature>
<dbReference type="AlphaFoldDB" id="A0A1Y1W917"/>
<organism evidence="8 9">
    <name type="scientific">Linderina pennispora</name>
    <dbReference type="NCBI Taxonomy" id="61395"/>
    <lineage>
        <taxon>Eukaryota</taxon>
        <taxon>Fungi</taxon>
        <taxon>Fungi incertae sedis</taxon>
        <taxon>Zoopagomycota</taxon>
        <taxon>Kickxellomycotina</taxon>
        <taxon>Kickxellomycetes</taxon>
        <taxon>Kickxellales</taxon>
        <taxon>Kickxellaceae</taxon>
        <taxon>Linderina</taxon>
    </lineage>
</organism>
<protein>
    <submittedName>
        <fullName evidence="8">DnaJ-domain-containing protein</fullName>
    </submittedName>
</protein>
<dbReference type="InterPro" id="IPR052094">
    <property type="entry name" value="Pre-mRNA-splicing_ERAD"/>
</dbReference>
<feature type="non-terminal residue" evidence="8">
    <location>
        <position position="157"/>
    </location>
</feature>
<dbReference type="SUPFAM" id="SSF46565">
    <property type="entry name" value="Chaperone J-domain"/>
    <property type="match status" value="1"/>
</dbReference>
<dbReference type="RefSeq" id="XP_040743434.1">
    <property type="nucleotide sequence ID" value="XM_040884347.1"/>
</dbReference>
<dbReference type="GO" id="GO:0005737">
    <property type="term" value="C:cytoplasm"/>
    <property type="evidence" value="ECO:0007669"/>
    <property type="project" value="UniProtKB-SubCell"/>
</dbReference>
<evidence type="ECO:0000256" key="6">
    <source>
        <dbReference type="SAM" id="MobiDB-lite"/>
    </source>
</evidence>
<evidence type="ECO:0000256" key="1">
    <source>
        <dbReference type="ARBA" id="ARBA00004123"/>
    </source>
</evidence>
<gene>
    <name evidence="8" type="ORF">DL89DRAFT_218275</name>
</gene>
<dbReference type="InterPro" id="IPR001623">
    <property type="entry name" value="DnaJ_domain"/>
</dbReference>
<comment type="caution">
    <text evidence="8">The sequence shown here is derived from an EMBL/GenBank/DDBJ whole genome shotgun (WGS) entry which is preliminary data.</text>
</comment>
<dbReference type="GeneID" id="63800995"/>
<dbReference type="PRINTS" id="PR00625">
    <property type="entry name" value="JDOMAIN"/>
</dbReference>
<proteinExistence type="predicted"/>
<dbReference type="PANTHER" id="PTHR44313:SF1">
    <property type="entry name" value="DNAJ HOMOLOG SUBFAMILY C MEMBER 17"/>
    <property type="match status" value="1"/>
</dbReference>
<evidence type="ECO:0000256" key="2">
    <source>
        <dbReference type="ARBA" id="ARBA00004496"/>
    </source>
</evidence>
<keyword evidence="5" id="KW-0539">Nucleus</keyword>
<comment type="subcellular location">
    <subcellularLocation>
        <location evidence="2">Cytoplasm</location>
    </subcellularLocation>
    <subcellularLocation>
        <location evidence="1">Nucleus</location>
    </subcellularLocation>
</comment>
<reference evidence="8 9" key="1">
    <citation type="submission" date="2016-07" db="EMBL/GenBank/DDBJ databases">
        <title>Pervasive Adenine N6-methylation of Active Genes in Fungi.</title>
        <authorList>
            <consortium name="DOE Joint Genome Institute"/>
            <person name="Mondo S.J."/>
            <person name="Dannebaum R.O."/>
            <person name="Kuo R.C."/>
            <person name="Labutti K."/>
            <person name="Haridas S."/>
            <person name="Kuo A."/>
            <person name="Salamov A."/>
            <person name="Ahrendt S.R."/>
            <person name="Lipzen A."/>
            <person name="Sullivan W."/>
            <person name="Andreopoulos W.B."/>
            <person name="Clum A."/>
            <person name="Lindquist E."/>
            <person name="Daum C."/>
            <person name="Ramamoorthy G.K."/>
            <person name="Gryganskyi A."/>
            <person name="Culley D."/>
            <person name="Magnuson J.K."/>
            <person name="James T.Y."/>
            <person name="O'Malley M.A."/>
            <person name="Stajich J.E."/>
            <person name="Spatafora J.W."/>
            <person name="Visel A."/>
            <person name="Grigoriev I.V."/>
        </authorList>
    </citation>
    <scope>NUCLEOTIDE SEQUENCE [LARGE SCALE GENOMIC DNA]</scope>
    <source>
        <strain evidence="8 9">ATCC 12442</strain>
    </source>
</reference>
<feature type="non-terminal residue" evidence="8">
    <location>
        <position position="1"/>
    </location>
</feature>
<keyword evidence="3" id="KW-0963">Cytoplasm</keyword>
<dbReference type="GO" id="GO:0005681">
    <property type="term" value="C:spliceosomal complex"/>
    <property type="evidence" value="ECO:0007669"/>
    <property type="project" value="TreeGrafter"/>
</dbReference>
<dbReference type="PROSITE" id="PS50076">
    <property type="entry name" value="DNAJ_2"/>
    <property type="match status" value="1"/>
</dbReference>
<dbReference type="Pfam" id="PF00226">
    <property type="entry name" value="DnaJ"/>
    <property type="match status" value="1"/>
</dbReference>
<dbReference type="PROSITE" id="PS00636">
    <property type="entry name" value="DNAJ_1"/>
    <property type="match status" value="1"/>
</dbReference>
<evidence type="ECO:0000256" key="5">
    <source>
        <dbReference type="ARBA" id="ARBA00023242"/>
    </source>
</evidence>
<name>A0A1Y1W917_9FUNG</name>
<keyword evidence="4" id="KW-0143">Chaperone</keyword>
<evidence type="ECO:0000256" key="3">
    <source>
        <dbReference type="ARBA" id="ARBA00022490"/>
    </source>
</evidence>
<accession>A0A1Y1W917</accession>
<dbReference type="Gene3D" id="1.10.287.110">
    <property type="entry name" value="DnaJ domain"/>
    <property type="match status" value="1"/>
</dbReference>
<dbReference type="OrthoDB" id="10250354at2759"/>
<dbReference type="InterPro" id="IPR018253">
    <property type="entry name" value="DnaJ_domain_CS"/>
</dbReference>
<dbReference type="GO" id="GO:0000390">
    <property type="term" value="P:spliceosomal complex disassembly"/>
    <property type="evidence" value="ECO:0007669"/>
    <property type="project" value="TreeGrafter"/>
</dbReference>
<dbReference type="Proteomes" id="UP000193922">
    <property type="component" value="Unassembled WGS sequence"/>
</dbReference>
<sequence length="157" mass="18368">LHTMDDTDYYDILGVSPAATDKDLAKAYRAKALQHHPDKNRDNPSAVHLFHLAKLAYDTLADAQQRSAYDEKRRAQLAKRQRHDAMSSQRKRMKSQLEKSESSARMAREKERERQEMLRVEAERFRREAMRSEWARDRAMREQVAQASEPEPAEEAD</sequence>
<feature type="region of interest" description="Disordered" evidence="6">
    <location>
        <begin position="65"/>
        <end position="157"/>
    </location>
</feature>
<dbReference type="EMBL" id="MCFD01000007">
    <property type="protein sequence ID" value="ORX69746.1"/>
    <property type="molecule type" value="Genomic_DNA"/>
</dbReference>
<evidence type="ECO:0000256" key="4">
    <source>
        <dbReference type="ARBA" id="ARBA00023186"/>
    </source>
</evidence>
<keyword evidence="9" id="KW-1185">Reference proteome</keyword>